<evidence type="ECO:0000313" key="2">
    <source>
        <dbReference type="Proteomes" id="UP000317496"/>
    </source>
</evidence>
<organism evidence="1 2">
    <name type="scientific">Ferrovibrio terrae</name>
    <dbReference type="NCBI Taxonomy" id="2594003"/>
    <lineage>
        <taxon>Bacteria</taxon>
        <taxon>Pseudomonadati</taxon>
        <taxon>Pseudomonadota</taxon>
        <taxon>Alphaproteobacteria</taxon>
        <taxon>Rhodospirillales</taxon>
        <taxon>Rhodospirillaceae</taxon>
        <taxon>Ferrovibrio</taxon>
    </lineage>
</organism>
<dbReference type="AlphaFoldDB" id="A0A516GZY9"/>
<dbReference type="KEGG" id="fer:FNB15_07305"/>
<dbReference type="Proteomes" id="UP000317496">
    <property type="component" value="Chromosome"/>
</dbReference>
<reference evidence="1 2" key="1">
    <citation type="submission" date="2019-07" db="EMBL/GenBank/DDBJ databases">
        <title>Genome sequencing for Ferrovibrio sp. K5.</title>
        <authorList>
            <person name="Park S.-J."/>
        </authorList>
    </citation>
    <scope>NUCLEOTIDE SEQUENCE [LARGE SCALE GENOMIC DNA]</scope>
    <source>
        <strain evidence="1 2">K5</strain>
    </source>
</reference>
<dbReference type="RefSeq" id="WP_144068075.1">
    <property type="nucleotide sequence ID" value="NZ_CP041636.1"/>
</dbReference>
<protein>
    <submittedName>
        <fullName evidence="1">Uncharacterized protein</fullName>
    </submittedName>
</protein>
<dbReference type="EMBL" id="CP041636">
    <property type="protein sequence ID" value="QDO97094.1"/>
    <property type="molecule type" value="Genomic_DNA"/>
</dbReference>
<gene>
    <name evidence="1" type="ORF">FNB15_07305</name>
</gene>
<evidence type="ECO:0000313" key="1">
    <source>
        <dbReference type="EMBL" id="QDO97094.1"/>
    </source>
</evidence>
<accession>A0A516GZY9</accession>
<sequence>MDRLPITGEIWRLTRYRDTWSVTGPEPEKFLDEVAASLAAISPHWHTAVCQNLLAVPDFMIGSDKE</sequence>
<proteinExistence type="predicted"/>
<name>A0A516GZY9_9PROT</name>
<keyword evidence="2" id="KW-1185">Reference proteome</keyword>